<gene>
    <name evidence="3" type="ORF">RM50_14745</name>
</gene>
<feature type="domain" description="NADP-dependent oxidoreductase" evidence="2">
    <location>
        <begin position="19"/>
        <end position="316"/>
    </location>
</feature>
<evidence type="ECO:0000313" key="4">
    <source>
        <dbReference type="Proteomes" id="UP000031196"/>
    </source>
</evidence>
<dbReference type="PANTHER" id="PTHR43364">
    <property type="entry name" value="NADH-SPECIFIC METHYLGLYOXAL REDUCTASE-RELATED"/>
    <property type="match status" value="1"/>
</dbReference>
<comment type="caution">
    <text evidence="3">The sequence shown here is derived from an EMBL/GenBank/DDBJ whole genome shotgun (WGS) entry which is preliminary data.</text>
</comment>
<dbReference type="InterPro" id="IPR036812">
    <property type="entry name" value="NAD(P)_OxRdtase_dom_sf"/>
</dbReference>
<dbReference type="RefSeq" id="WP_043454151.1">
    <property type="nucleotide sequence ID" value="NZ_JWTB01000029.1"/>
</dbReference>
<dbReference type="GO" id="GO:0005829">
    <property type="term" value="C:cytosol"/>
    <property type="evidence" value="ECO:0007669"/>
    <property type="project" value="TreeGrafter"/>
</dbReference>
<protein>
    <submittedName>
        <fullName evidence="3">Aldo/keto reductase</fullName>
    </submittedName>
</protein>
<evidence type="ECO:0000259" key="2">
    <source>
        <dbReference type="Pfam" id="PF00248"/>
    </source>
</evidence>
<dbReference type="Proteomes" id="UP000031196">
    <property type="component" value="Unassembled WGS sequence"/>
</dbReference>
<dbReference type="PANTHER" id="PTHR43364:SF4">
    <property type="entry name" value="NAD(P)-LINKED OXIDOREDUCTASE SUPERFAMILY PROTEIN"/>
    <property type="match status" value="1"/>
</dbReference>
<keyword evidence="1" id="KW-0560">Oxidoreductase</keyword>
<dbReference type="AlphaFoldDB" id="A0A0B4DAF1"/>
<reference evidence="3 4" key="1">
    <citation type="submission" date="2014-12" db="EMBL/GenBank/DDBJ databases">
        <title>Genome sequencing of Arthrobacter phenanthrenivorans SWC37.</title>
        <authorList>
            <person name="Tan P.W."/>
            <person name="Chan K.-G."/>
        </authorList>
    </citation>
    <scope>NUCLEOTIDE SEQUENCE [LARGE SCALE GENOMIC DNA]</scope>
    <source>
        <strain evidence="3 4">SWC37</strain>
    </source>
</reference>
<dbReference type="Pfam" id="PF00248">
    <property type="entry name" value="Aldo_ket_red"/>
    <property type="match status" value="1"/>
</dbReference>
<sequence length="329" mass="34877">MSTQTQGTQVDGLKLPISRLVLGTMTFGDTADEATAGRMVEEALAAGITTIDTANAYVGGVTEEMLSRLLKGKRDGVILASKAGMPHADHGSNAPLSAAGLRASVEGSLRRLGVDSIDLFYLHQPDRATPLTETLSTVASLVEEGKIGALGVSNFAAWQIADVIHTAREVGAPRPVVAQQLYNLVARRLEEEYLEFAATHNVHTMVYNPLGGGLLTGKHSFDAKPTEGRYGDSKLAAMYTQRYWDRQLFDAIGELSRIAADAGVTLAELSLRWLAYRSGVGSMLLGGSKVEQLRANIAAVANGPLPADVVDACDAVGTALRGPMPAYNR</sequence>
<organism evidence="3 4">
    <name type="scientific">Pseudarthrobacter phenanthrenivorans</name>
    <name type="common">Arthrobacter phenanthrenivorans</name>
    <dbReference type="NCBI Taxonomy" id="361575"/>
    <lineage>
        <taxon>Bacteria</taxon>
        <taxon>Bacillati</taxon>
        <taxon>Actinomycetota</taxon>
        <taxon>Actinomycetes</taxon>
        <taxon>Micrococcales</taxon>
        <taxon>Micrococcaceae</taxon>
        <taxon>Pseudarthrobacter</taxon>
    </lineage>
</organism>
<evidence type="ECO:0000256" key="1">
    <source>
        <dbReference type="ARBA" id="ARBA00023002"/>
    </source>
</evidence>
<proteinExistence type="predicted"/>
<dbReference type="SUPFAM" id="SSF51430">
    <property type="entry name" value="NAD(P)-linked oxidoreductase"/>
    <property type="match status" value="1"/>
</dbReference>
<evidence type="ECO:0000313" key="3">
    <source>
        <dbReference type="EMBL" id="KIC65707.1"/>
    </source>
</evidence>
<dbReference type="PRINTS" id="PR00069">
    <property type="entry name" value="ALDKETRDTASE"/>
</dbReference>
<dbReference type="GO" id="GO:0016491">
    <property type="term" value="F:oxidoreductase activity"/>
    <property type="evidence" value="ECO:0007669"/>
    <property type="project" value="UniProtKB-KW"/>
</dbReference>
<dbReference type="InterPro" id="IPR050523">
    <property type="entry name" value="AKR_Detox_Biosynth"/>
</dbReference>
<dbReference type="InterPro" id="IPR020471">
    <property type="entry name" value="AKR"/>
</dbReference>
<name>A0A0B4DAF1_PSEPS</name>
<dbReference type="Gene3D" id="3.20.20.100">
    <property type="entry name" value="NADP-dependent oxidoreductase domain"/>
    <property type="match status" value="1"/>
</dbReference>
<dbReference type="OrthoDB" id="9768793at2"/>
<dbReference type="InterPro" id="IPR023210">
    <property type="entry name" value="NADP_OxRdtase_dom"/>
</dbReference>
<dbReference type="EMBL" id="JWTB01000029">
    <property type="protein sequence ID" value="KIC65707.1"/>
    <property type="molecule type" value="Genomic_DNA"/>
</dbReference>
<accession>A0A0B4DAF1</accession>